<dbReference type="InterPro" id="IPR050090">
    <property type="entry name" value="Tyrosine_recombinase_XerCD"/>
</dbReference>
<evidence type="ECO:0000256" key="2">
    <source>
        <dbReference type="ARBA" id="ARBA00023125"/>
    </source>
</evidence>
<dbReference type="STRING" id="173990.SAMN05660691_03449"/>
<dbReference type="Gene3D" id="1.10.443.10">
    <property type="entry name" value="Intergrase catalytic core"/>
    <property type="match status" value="1"/>
</dbReference>
<keyword evidence="8" id="KW-1185">Reference proteome</keyword>
<evidence type="ECO:0000256" key="3">
    <source>
        <dbReference type="ARBA" id="ARBA00023172"/>
    </source>
</evidence>
<evidence type="ECO:0000259" key="5">
    <source>
        <dbReference type="PROSITE" id="PS51898"/>
    </source>
</evidence>
<gene>
    <name evidence="7" type="ORF">SAMN05660691_03449</name>
</gene>
<proteinExistence type="predicted"/>
<dbReference type="Pfam" id="PF00589">
    <property type="entry name" value="Phage_integrase"/>
    <property type="match status" value="1"/>
</dbReference>
<evidence type="ECO:0000256" key="1">
    <source>
        <dbReference type="ARBA" id="ARBA00022908"/>
    </source>
</evidence>
<protein>
    <submittedName>
        <fullName evidence="7">Site-specific recombinase XerD</fullName>
    </submittedName>
</protein>
<organism evidence="7 8">
    <name type="scientific">Rheinheimera pacifica</name>
    <dbReference type="NCBI Taxonomy" id="173990"/>
    <lineage>
        <taxon>Bacteria</taxon>
        <taxon>Pseudomonadati</taxon>
        <taxon>Pseudomonadota</taxon>
        <taxon>Gammaproteobacteria</taxon>
        <taxon>Chromatiales</taxon>
        <taxon>Chromatiaceae</taxon>
        <taxon>Rheinheimera</taxon>
    </lineage>
</organism>
<evidence type="ECO:0000313" key="7">
    <source>
        <dbReference type="EMBL" id="SEI08230.1"/>
    </source>
</evidence>
<keyword evidence="2 4" id="KW-0238">DNA-binding</keyword>
<sequence length="307" mass="34664">MSTASPYSLYLSRLSANSKTSIASQLRSIAKIMDWPVEDESRFHRINYQDMLQIRAMLQHAGWASRSINRAQVAIRSIVKVAVMMKLADSEQFNQLSSLSKLKHAEYPGTALTKQQVQALFTLLDRSTSAVGKRNIALFAVLLGTGLRRSELVALELKDVDLNKQTLLVRNGKGSKSRTVFLPKWCLNYLQIWLKLRSMQPGYLFCSMLINGSVKPAKPLSVWLVYRLIKDKLQHIGVENASPHDLRRTFITRLLEQNIDLNTVRQMAGHASITTTTIYDKRDMQFMQQAATALNYDIAGGKHDNPA</sequence>
<dbReference type="RefSeq" id="WP_245728385.1">
    <property type="nucleotide sequence ID" value="NZ_FNXF01000016.1"/>
</dbReference>
<dbReference type="AlphaFoldDB" id="A0A1H6NDU0"/>
<evidence type="ECO:0000256" key="4">
    <source>
        <dbReference type="PROSITE-ProRule" id="PRU01248"/>
    </source>
</evidence>
<dbReference type="InterPro" id="IPR013762">
    <property type="entry name" value="Integrase-like_cat_sf"/>
</dbReference>
<feature type="domain" description="Tyr recombinase" evidence="5">
    <location>
        <begin position="107"/>
        <end position="292"/>
    </location>
</feature>
<name>A0A1H6NDU0_9GAMM</name>
<dbReference type="InterPro" id="IPR044068">
    <property type="entry name" value="CB"/>
</dbReference>
<accession>A0A1H6NDU0</accession>
<dbReference type="SUPFAM" id="SSF56349">
    <property type="entry name" value="DNA breaking-rejoining enzymes"/>
    <property type="match status" value="1"/>
</dbReference>
<dbReference type="PROSITE" id="PS51900">
    <property type="entry name" value="CB"/>
    <property type="match status" value="1"/>
</dbReference>
<dbReference type="PANTHER" id="PTHR30349:SF90">
    <property type="entry name" value="TYROSINE RECOMBINASE XERD"/>
    <property type="match status" value="1"/>
</dbReference>
<dbReference type="InterPro" id="IPR002104">
    <property type="entry name" value="Integrase_catalytic"/>
</dbReference>
<feature type="domain" description="Core-binding (CB)" evidence="6">
    <location>
        <begin position="1"/>
        <end position="83"/>
    </location>
</feature>
<dbReference type="EMBL" id="FNXF01000016">
    <property type="protein sequence ID" value="SEI08230.1"/>
    <property type="molecule type" value="Genomic_DNA"/>
</dbReference>
<reference evidence="8" key="1">
    <citation type="submission" date="2016-10" db="EMBL/GenBank/DDBJ databases">
        <authorList>
            <person name="Varghese N."/>
            <person name="Submissions S."/>
        </authorList>
    </citation>
    <scope>NUCLEOTIDE SEQUENCE [LARGE SCALE GENOMIC DNA]</scope>
    <source>
        <strain evidence="8">DSM 17616</strain>
    </source>
</reference>
<dbReference type="PROSITE" id="PS51898">
    <property type="entry name" value="TYR_RECOMBINASE"/>
    <property type="match status" value="1"/>
</dbReference>
<dbReference type="GO" id="GO:0015074">
    <property type="term" value="P:DNA integration"/>
    <property type="evidence" value="ECO:0007669"/>
    <property type="project" value="UniProtKB-KW"/>
</dbReference>
<dbReference type="Proteomes" id="UP000199371">
    <property type="component" value="Unassembled WGS sequence"/>
</dbReference>
<evidence type="ECO:0000313" key="8">
    <source>
        <dbReference type="Proteomes" id="UP000199371"/>
    </source>
</evidence>
<dbReference type="InterPro" id="IPR011010">
    <property type="entry name" value="DNA_brk_join_enz"/>
</dbReference>
<dbReference type="GO" id="GO:0003677">
    <property type="term" value="F:DNA binding"/>
    <property type="evidence" value="ECO:0007669"/>
    <property type="project" value="UniProtKB-UniRule"/>
</dbReference>
<keyword evidence="1" id="KW-0229">DNA integration</keyword>
<dbReference type="PANTHER" id="PTHR30349">
    <property type="entry name" value="PHAGE INTEGRASE-RELATED"/>
    <property type="match status" value="1"/>
</dbReference>
<dbReference type="GO" id="GO:0006310">
    <property type="term" value="P:DNA recombination"/>
    <property type="evidence" value="ECO:0007669"/>
    <property type="project" value="UniProtKB-KW"/>
</dbReference>
<dbReference type="CDD" id="cd00397">
    <property type="entry name" value="DNA_BRE_C"/>
    <property type="match status" value="1"/>
</dbReference>
<evidence type="ECO:0000259" key="6">
    <source>
        <dbReference type="PROSITE" id="PS51900"/>
    </source>
</evidence>
<keyword evidence="3" id="KW-0233">DNA recombination</keyword>